<accession>A0A4V2K7F9</accession>
<feature type="transmembrane region" description="Helical" evidence="1">
    <location>
        <begin position="109"/>
        <end position="137"/>
    </location>
</feature>
<feature type="transmembrane region" description="Helical" evidence="1">
    <location>
        <begin position="44"/>
        <end position="64"/>
    </location>
</feature>
<organism evidence="3 4">
    <name type="scientific">Dichomitus squalens</name>
    <dbReference type="NCBI Taxonomy" id="114155"/>
    <lineage>
        <taxon>Eukaryota</taxon>
        <taxon>Fungi</taxon>
        <taxon>Dikarya</taxon>
        <taxon>Basidiomycota</taxon>
        <taxon>Agaricomycotina</taxon>
        <taxon>Agaricomycetes</taxon>
        <taxon>Polyporales</taxon>
        <taxon>Polyporaceae</taxon>
        <taxon>Dichomitus</taxon>
    </lineage>
</organism>
<evidence type="ECO:0000313" key="3">
    <source>
        <dbReference type="EMBL" id="TBU56018.1"/>
    </source>
</evidence>
<gene>
    <name evidence="3" type="ORF">BD310DRAFT_824709</name>
</gene>
<reference evidence="3 4" key="1">
    <citation type="submission" date="2019-01" db="EMBL/GenBank/DDBJ databases">
        <title>Draft genome sequences of three monokaryotic isolates of the white-rot basidiomycete fungus Dichomitus squalens.</title>
        <authorList>
            <consortium name="DOE Joint Genome Institute"/>
            <person name="Lopez S.C."/>
            <person name="Andreopoulos B."/>
            <person name="Pangilinan J."/>
            <person name="Lipzen A."/>
            <person name="Riley R."/>
            <person name="Ahrendt S."/>
            <person name="Ng V."/>
            <person name="Barry K."/>
            <person name="Daum C."/>
            <person name="Grigoriev I.V."/>
            <person name="Hilden K.S."/>
            <person name="Makela M.R."/>
            <person name="de Vries R.P."/>
        </authorList>
    </citation>
    <scope>NUCLEOTIDE SEQUENCE [LARGE SCALE GENOMIC DNA]</scope>
    <source>
        <strain evidence="3 4">CBS 464.89</strain>
    </source>
</reference>
<feature type="transmembrane region" description="Helical" evidence="1">
    <location>
        <begin position="199"/>
        <end position="220"/>
    </location>
</feature>
<dbReference type="AlphaFoldDB" id="A0A4V2K7F9"/>
<keyword evidence="1" id="KW-1133">Transmembrane helix</keyword>
<evidence type="ECO:0000313" key="4">
    <source>
        <dbReference type="Proteomes" id="UP000292082"/>
    </source>
</evidence>
<dbReference type="Pfam" id="PF20151">
    <property type="entry name" value="DUF6533"/>
    <property type="match status" value="1"/>
</dbReference>
<dbReference type="EMBL" id="ML145159">
    <property type="protein sequence ID" value="TBU56018.1"/>
    <property type="molecule type" value="Genomic_DNA"/>
</dbReference>
<name>A0A4V2K7F9_9APHY</name>
<feature type="domain" description="DUF6533" evidence="2">
    <location>
        <begin position="14"/>
        <end position="49"/>
    </location>
</feature>
<dbReference type="Proteomes" id="UP000292082">
    <property type="component" value="Unassembled WGS sequence"/>
</dbReference>
<sequence>MFSLSALWLTRYNAVALLLYDTILTFDREVSLIWARGRAHMTMLFLVIRDVEIASLVLYIAVINFGPTSAQVSLHANDCRNPEVALVVPYFGWAVFLGWRAYALSSRNIFVGLFGFLCSVTFAAPTLVTLFGSSAVYSAHPPSCTFSYNYPEPFISAIQISRPMALVADLTVLVLTCIKTRKEWPSLNKGGPRTSLASTLFVNGVLFVSAVTVLHVVALITSLDDSLNDRTFGQITLIRDVVITIVLSRYILDLATVAAGTVEDRQADPQAILTTQWTHYDSDVTSLYSLDEEYNGRGFDKSFNDSFSEA</sequence>
<keyword evidence="1" id="KW-0812">Transmembrane</keyword>
<dbReference type="InterPro" id="IPR045340">
    <property type="entry name" value="DUF6533"/>
</dbReference>
<keyword evidence="1" id="KW-0472">Membrane</keyword>
<feature type="transmembrane region" description="Helical" evidence="1">
    <location>
        <begin position="84"/>
        <end position="102"/>
    </location>
</feature>
<feature type="transmembrane region" description="Helical" evidence="1">
    <location>
        <begin position="232"/>
        <end position="252"/>
    </location>
</feature>
<keyword evidence="4" id="KW-1185">Reference proteome</keyword>
<evidence type="ECO:0000259" key="2">
    <source>
        <dbReference type="Pfam" id="PF20151"/>
    </source>
</evidence>
<proteinExistence type="predicted"/>
<feature type="transmembrane region" description="Helical" evidence="1">
    <location>
        <begin position="157"/>
        <end position="178"/>
    </location>
</feature>
<evidence type="ECO:0000256" key="1">
    <source>
        <dbReference type="SAM" id="Phobius"/>
    </source>
</evidence>
<protein>
    <recommendedName>
        <fullName evidence="2">DUF6533 domain-containing protein</fullName>
    </recommendedName>
</protein>